<evidence type="ECO:0000313" key="4">
    <source>
        <dbReference type="Proteomes" id="UP001555826"/>
    </source>
</evidence>
<keyword evidence="2" id="KW-1133">Transmembrane helix</keyword>
<evidence type="ECO:0000313" key="3">
    <source>
        <dbReference type="EMBL" id="MEW9263975.1"/>
    </source>
</evidence>
<reference evidence="3 4" key="1">
    <citation type="submission" date="2024-07" db="EMBL/GenBank/DDBJ databases">
        <authorList>
            <person name="Thanompreechachai J."/>
            <person name="Duangmal K."/>
        </authorList>
    </citation>
    <scope>NUCLEOTIDE SEQUENCE [LARGE SCALE GENOMIC DNA]</scope>
    <source>
        <strain evidence="3 4">KCTC 19886</strain>
    </source>
</reference>
<accession>A0ABV3P2X8</accession>
<organism evidence="3 4">
    <name type="scientific">Kineococcus endophyticus</name>
    <dbReference type="NCBI Taxonomy" id="1181883"/>
    <lineage>
        <taxon>Bacteria</taxon>
        <taxon>Bacillati</taxon>
        <taxon>Actinomycetota</taxon>
        <taxon>Actinomycetes</taxon>
        <taxon>Kineosporiales</taxon>
        <taxon>Kineosporiaceae</taxon>
        <taxon>Kineococcus</taxon>
    </lineage>
</organism>
<keyword evidence="2" id="KW-0812">Transmembrane</keyword>
<dbReference type="RefSeq" id="WP_367636579.1">
    <property type="nucleotide sequence ID" value="NZ_JBFNQN010000003.1"/>
</dbReference>
<comment type="caution">
    <text evidence="3">The sequence shown here is derived from an EMBL/GenBank/DDBJ whole genome shotgun (WGS) entry which is preliminary data.</text>
</comment>
<feature type="transmembrane region" description="Helical" evidence="2">
    <location>
        <begin position="79"/>
        <end position="98"/>
    </location>
</feature>
<evidence type="ECO:0000256" key="2">
    <source>
        <dbReference type="SAM" id="Phobius"/>
    </source>
</evidence>
<feature type="transmembrane region" description="Helical" evidence="2">
    <location>
        <begin position="104"/>
        <end position="124"/>
    </location>
</feature>
<name>A0ABV3P2X8_9ACTN</name>
<proteinExistence type="predicted"/>
<dbReference type="Proteomes" id="UP001555826">
    <property type="component" value="Unassembled WGS sequence"/>
</dbReference>
<feature type="transmembrane region" description="Helical" evidence="2">
    <location>
        <begin position="54"/>
        <end position="72"/>
    </location>
</feature>
<evidence type="ECO:0000256" key="1">
    <source>
        <dbReference type="SAM" id="MobiDB-lite"/>
    </source>
</evidence>
<dbReference type="EMBL" id="JBFNQN010000003">
    <property type="protein sequence ID" value="MEW9263975.1"/>
    <property type="molecule type" value="Genomic_DNA"/>
</dbReference>
<protein>
    <submittedName>
        <fullName evidence="3">Uncharacterized protein</fullName>
    </submittedName>
</protein>
<keyword evidence="4" id="KW-1185">Reference proteome</keyword>
<feature type="region of interest" description="Disordered" evidence="1">
    <location>
        <begin position="1"/>
        <end position="38"/>
    </location>
</feature>
<sequence>MSGFQPGPSDGRAWQDRDPVQERQAWQPQPPPQGPVVPYGQAPRQVVVVPAKNPGLAVLFSFLWLGAGNCYAGQVGLGVAFIVAQVVCAPIAALLATVTVGFSLFFTVPVWIAAFAVSAATGYARCQAHNAALGIRGL</sequence>
<keyword evidence="2" id="KW-0472">Membrane</keyword>
<gene>
    <name evidence="3" type="ORF">AB1207_04375</name>
</gene>